<keyword evidence="5" id="KW-0378">Hydrolase</keyword>
<evidence type="ECO:0000256" key="12">
    <source>
        <dbReference type="ARBA" id="ARBA00034617"/>
    </source>
</evidence>
<evidence type="ECO:0000259" key="17">
    <source>
        <dbReference type="PROSITE" id="PS51192"/>
    </source>
</evidence>
<dbReference type="PANTHER" id="PTHR11274:SF0">
    <property type="entry name" value="GENERAL TRANSCRIPTION AND DNA REPAIR FACTOR IIH HELICASE SUBUNIT XPB"/>
    <property type="match status" value="1"/>
</dbReference>
<proteinExistence type="inferred from homology"/>
<evidence type="ECO:0000256" key="9">
    <source>
        <dbReference type="ARBA" id="ARBA00023204"/>
    </source>
</evidence>
<organism evidence="19 20">
    <name type="scientific">Carpinus fangiana</name>
    <dbReference type="NCBI Taxonomy" id="176857"/>
    <lineage>
        <taxon>Eukaryota</taxon>
        <taxon>Viridiplantae</taxon>
        <taxon>Streptophyta</taxon>
        <taxon>Embryophyta</taxon>
        <taxon>Tracheophyta</taxon>
        <taxon>Spermatophyta</taxon>
        <taxon>Magnoliopsida</taxon>
        <taxon>eudicotyledons</taxon>
        <taxon>Gunneridae</taxon>
        <taxon>Pentapetalae</taxon>
        <taxon>rosids</taxon>
        <taxon>fabids</taxon>
        <taxon>Fagales</taxon>
        <taxon>Betulaceae</taxon>
        <taxon>Carpinus</taxon>
    </lineage>
</organism>
<dbReference type="OrthoDB" id="10262986at2759"/>
<dbReference type="InterPro" id="IPR001161">
    <property type="entry name" value="XPB/Ssl2"/>
</dbReference>
<dbReference type="Pfam" id="PF13840">
    <property type="entry name" value="ACT_7"/>
    <property type="match status" value="1"/>
</dbReference>
<keyword evidence="3" id="KW-0547">Nucleotide-binding</keyword>
<dbReference type="FunFam" id="3.40.50.300:FF:000117">
    <property type="entry name" value="Putative DNA repair helicase rad25"/>
    <property type="match status" value="1"/>
</dbReference>
<keyword evidence="8" id="KW-0238">DNA-binding</keyword>
<dbReference type="SUPFAM" id="SSF55021">
    <property type="entry name" value="ACT-like"/>
    <property type="match status" value="1"/>
</dbReference>
<feature type="region of interest" description="Disordered" evidence="16">
    <location>
        <begin position="979"/>
        <end position="1002"/>
    </location>
</feature>
<dbReference type="CDD" id="cd18789">
    <property type="entry name" value="SF2_C_XPB"/>
    <property type="match status" value="1"/>
</dbReference>
<dbReference type="InterPro" id="IPR032438">
    <property type="entry name" value="ERCC3_RAD25_C"/>
</dbReference>
<evidence type="ECO:0000313" key="19">
    <source>
        <dbReference type="EMBL" id="KAB8360878.1"/>
    </source>
</evidence>
<dbReference type="PANTHER" id="PTHR11274">
    <property type="entry name" value="RAD25/XP-B DNA REPAIR HELICASE"/>
    <property type="match status" value="1"/>
</dbReference>
<gene>
    <name evidence="19" type="ORF">FH972_024612</name>
</gene>
<evidence type="ECO:0000256" key="1">
    <source>
        <dbReference type="ARBA" id="ARBA00004123"/>
    </source>
</evidence>
<comment type="catalytic activity">
    <reaction evidence="14">
        <text>ATP + H2O = ADP + phosphate + H(+)</text>
        <dbReference type="Rhea" id="RHEA:13065"/>
        <dbReference type="ChEBI" id="CHEBI:15377"/>
        <dbReference type="ChEBI" id="CHEBI:15378"/>
        <dbReference type="ChEBI" id="CHEBI:30616"/>
        <dbReference type="ChEBI" id="CHEBI:43474"/>
        <dbReference type="ChEBI" id="CHEBI:456216"/>
        <dbReference type="EC" id="5.6.2.4"/>
    </reaction>
</comment>
<comment type="catalytic activity">
    <reaction evidence="12">
        <text>Couples ATP hydrolysis with the unwinding of duplex DNA by translocating in the 3'-5' direction.</text>
        <dbReference type="EC" id="5.6.2.4"/>
    </reaction>
</comment>
<dbReference type="InterPro" id="IPR032830">
    <property type="entry name" value="XPB/Ssl2_N"/>
</dbReference>
<dbReference type="GO" id="GO:0003677">
    <property type="term" value="F:DNA binding"/>
    <property type="evidence" value="ECO:0007669"/>
    <property type="project" value="UniProtKB-KW"/>
</dbReference>
<dbReference type="Gene3D" id="3.30.2130.10">
    <property type="entry name" value="VC0802-like"/>
    <property type="match status" value="1"/>
</dbReference>
<reference evidence="19 20" key="1">
    <citation type="submission" date="2019-06" db="EMBL/GenBank/DDBJ databases">
        <title>A chromosomal-level reference genome of Carpinus fangiana (Coryloideae, Betulaceae).</title>
        <authorList>
            <person name="Yang X."/>
            <person name="Wang Z."/>
            <person name="Zhang L."/>
            <person name="Hao G."/>
            <person name="Liu J."/>
            <person name="Yang Y."/>
        </authorList>
    </citation>
    <scope>NUCLEOTIDE SEQUENCE [LARGE SCALE GENOMIC DNA]</scope>
    <source>
        <strain evidence="19">Cfa_2016G</strain>
        <tissue evidence="19">Leaf</tissue>
    </source>
</reference>
<evidence type="ECO:0000256" key="3">
    <source>
        <dbReference type="ARBA" id="ARBA00022741"/>
    </source>
</evidence>
<evidence type="ECO:0000256" key="5">
    <source>
        <dbReference type="ARBA" id="ARBA00022801"/>
    </source>
</evidence>
<dbReference type="GO" id="GO:0006367">
    <property type="term" value="P:transcription initiation at RNA polymerase II promoter"/>
    <property type="evidence" value="ECO:0007669"/>
    <property type="project" value="InterPro"/>
</dbReference>
<evidence type="ECO:0000256" key="10">
    <source>
        <dbReference type="ARBA" id="ARBA00023235"/>
    </source>
</evidence>
<dbReference type="NCBIfam" id="TIGR00603">
    <property type="entry name" value="rad25"/>
    <property type="match status" value="1"/>
</dbReference>
<dbReference type="InterPro" id="IPR045865">
    <property type="entry name" value="ACT-like_dom_sf"/>
</dbReference>
<dbReference type="InterPro" id="IPR006935">
    <property type="entry name" value="Helicase/UvrB_N"/>
</dbReference>
<feature type="domain" description="Helicase C-terminal" evidence="18">
    <location>
        <begin position="1301"/>
        <end position="1455"/>
    </location>
</feature>
<dbReference type="SMART" id="SM00490">
    <property type="entry name" value="HELICc"/>
    <property type="match status" value="1"/>
</dbReference>
<dbReference type="FunFam" id="3.40.50.300:FF:000077">
    <property type="entry name" value="Probable DNA repair helicase RAD25"/>
    <property type="match status" value="1"/>
</dbReference>
<dbReference type="InterPro" id="IPR014001">
    <property type="entry name" value="Helicase_ATP-bd"/>
</dbReference>
<evidence type="ECO:0000256" key="14">
    <source>
        <dbReference type="ARBA" id="ARBA00048988"/>
    </source>
</evidence>
<dbReference type="GO" id="GO:0005524">
    <property type="term" value="F:ATP binding"/>
    <property type="evidence" value="ECO:0007669"/>
    <property type="project" value="UniProtKB-KW"/>
</dbReference>
<feature type="compositionally biased region" description="Basic and acidic residues" evidence="16">
    <location>
        <begin position="1557"/>
        <end position="1583"/>
    </location>
</feature>
<dbReference type="PRINTS" id="PR00851">
    <property type="entry name" value="XRODRMPGMNTB"/>
</dbReference>
<keyword evidence="10" id="KW-0413">Isomerase</keyword>
<dbReference type="GO" id="GO:0006289">
    <property type="term" value="P:nucleotide-excision repair"/>
    <property type="evidence" value="ECO:0007669"/>
    <property type="project" value="InterPro"/>
</dbReference>
<evidence type="ECO:0000256" key="15">
    <source>
        <dbReference type="ARBA" id="ARBA00065951"/>
    </source>
</evidence>
<feature type="compositionally biased region" description="Polar residues" evidence="16">
    <location>
        <begin position="212"/>
        <end position="233"/>
    </location>
</feature>
<name>A0A5N6KYH7_9ROSI</name>
<accession>A0A5N6KYH7</accession>
<keyword evidence="20" id="KW-1185">Reference proteome</keyword>
<evidence type="ECO:0000313" key="20">
    <source>
        <dbReference type="Proteomes" id="UP000327013"/>
    </source>
</evidence>
<evidence type="ECO:0000256" key="2">
    <source>
        <dbReference type="ARBA" id="ARBA00006637"/>
    </source>
</evidence>
<keyword evidence="7" id="KW-0067">ATP-binding</keyword>
<evidence type="ECO:0000256" key="13">
    <source>
        <dbReference type="ARBA" id="ARBA00034808"/>
    </source>
</evidence>
<comment type="similarity">
    <text evidence="2">Belongs to the helicase family. RAD25/XPB subfamily.</text>
</comment>
<dbReference type="InterPro" id="IPR001650">
    <property type="entry name" value="Helicase_C-like"/>
</dbReference>
<evidence type="ECO:0000256" key="8">
    <source>
        <dbReference type="ARBA" id="ARBA00023125"/>
    </source>
</evidence>
<dbReference type="InterPro" id="IPR027795">
    <property type="entry name" value="CASTOR_ACT_dom"/>
</dbReference>
<dbReference type="Gene3D" id="3.40.50.300">
    <property type="entry name" value="P-loop containing nucleotide triphosphate hydrolases"/>
    <property type="match status" value="2"/>
</dbReference>
<feature type="region of interest" description="Disordered" evidence="16">
    <location>
        <begin position="206"/>
        <end position="246"/>
    </location>
</feature>
<evidence type="ECO:0000259" key="18">
    <source>
        <dbReference type="PROSITE" id="PS51194"/>
    </source>
</evidence>
<dbReference type="GO" id="GO:0005675">
    <property type="term" value="C:transcription factor TFIIH holo complex"/>
    <property type="evidence" value="ECO:0007669"/>
    <property type="project" value="TreeGrafter"/>
</dbReference>
<evidence type="ECO:0000256" key="16">
    <source>
        <dbReference type="SAM" id="MobiDB-lite"/>
    </source>
</evidence>
<dbReference type="InterPro" id="IPR050615">
    <property type="entry name" value="ATP-dep_DNA_Helicase"/>
</dbReference>
<comment type="subunit">
    <text evidence="15">Component of the 7-subunit TFIIH core complex composed of XPB, XPD, TFB1/GTF2H1, GTF2H2/P44, TFB4/GTF2H3, TFB2/GTF2H4 and TFB5/GTF2H5, which is active in NER. The core complex associates with the 3-subunit CDK-activating kinase (CAK) module composed of CYCH1/cyclin H1, CDKD and MAT1/At4g30820 to form the 10-subunit holoenzyme (holo-TFIIH) active in transcription.</text>
</comment>
<dbReference type="EC" id="5.6.2.4" evidence="13"/>
<comment type="subcellular location">
    <subcellularLocation>
        <location evidence="1">Nucleus</location>
    </subcellularLocation>
</comment>
<evidence type="ECO:0000256" key="6">
    <source>
        <dbReference type="ARBA" id="ARBA00022806"/>
    </source>
</evidence>
<dbReference type="SMART" id="SM00487">
    <property type="entry name" value="DEXDc"/>
    <property type="match status" value="1"/>
</dbReference>
<keyword evidence="4" id="KW-0227">DNA damage</keyword>
<dbReference type="PROSITE" id="PS51192">
    <property type="entry name" value="HELICASE_ATP_BIND_1"/>
    <property type="match status" value="1"/>
</dbReference>
<dbReference type="EMBL" id="VIBQ01000017">
    <property type="protein sequence ID" value="KAB8360878.1"/>
    <property type="molecule type" value="Genomic_DNA"/>
</dbReference>
<evidence type="ECO:0000256" key="7">
    <source>
        <dbReference type="ARBA" id="ARBA00022840"/>
    </source>
</evidence>
<feature type="region of interest" description="Disordered" evidence="16">
    <location>
        <begin position="1495"/>
        <end position="1514"/>
    </location>
</feature>
<dbReference type="GO" id="GO:0043138">
    <property type="term" value="F:3'-5' DNA helicase activity"/>
    <property type="evidence" value="ECO:0007669"/>
    <property type="project" value="UniProtKB-EC"/>
</dbReference>
<keyword evidence="11" id="KW-0539">Nucleus</keyword>
<dbReference type="GO" id="GO:0016787">
    <property type="term" value="F:hydrolase activity"/>
    <property type="evidence" value="ECO:0007669"/>
    <property type="project" value="UniProtKB-KW"/>
</dbReference>
<dbReference type="Proteomes" id="UP000327013">
    <property type="component" value="Unassembled WGS sequence"/>
</dbReference>
<evidence type="ECO:0000256" key="11">
    <source>
        <dbReference type="ARBA" id="ARBA00023242"/>
    </source>
</evidence>
<dbReference type="InterPro" id="IPR027417">
    <property type="entry name" value="P-loop_NTPase"/>
</dbReference>
<dbReference type="CDD" id="cd18029">
    <property type="entry name" value="DEXHc_XPB"/>
    <property type="match status" value="1"/>
</dbReference>
<comment type="caution">
    <text evidence="19">The sequence shown here is derived from an EMBL/GenBank/DDBJ whole genome shotgun (WGS) entry which is preliminary data.</text>
</comment>
<dbReference type="GO" id="GO:0097550">
    <property type="term" value="C:transcription preinitiation complex"/>
    <property type="evidence" value="ECO:0007669"/>
    <property type="project" value="TreeGrafter"/>
</dbReference>
<dbReference type="Pfam" id="PF16203">
    <property type="entry name" value="ERCC3_RAD25_C"/>
    <property type="match status" value="1"/>
</dbReference>
<dbReference type="Pfam" id="PF04851">
    <property type="entry name" value="ResIII"/>
    <property type="match status" value="1"/>
</dbReference>
<keyword evidence="6" id="KW-0347">Helicase</keyword>
<feature type="domain" description="Helicase ATP-binding" evidence="17">
    <location>
        <begin position="1085"/>
        <end position="1247"/>
    </location>
</feature>
<sequence length="1583" mass="173814">MDQSLTLVSAQVHFLVRGRRSKDAKLSLIHIPLPLYNTFLQPILALLLPPPSSELQPDENADFDTVRSRRPWAYEHPFVNVSVTPLECSIVCSTSVVKELFVPIRDSMDPKSKEQIAISNDEYVCIQVDGEGLDAGQRVLELSSPLAMNGISIFFITTYFSDYILVPLKSRAAVTSALEARGFAFSTSSEAFVNIASPLMQPQLGYAHHRGSSSTSSENHQHPSYFTSLTSPIQERPPSTPPPSSIAELQTRTFALLKRGNIAPTVDPSLRLVQCAGRKDTLRGGTGSHSSFTTSHLRLQLGLVKCLVANPRPRFLSLTLTDAEPASLLLEPELLANFQSGAGDGESDVLLGNVADVLVPITLDLRDLPMESTGIVCGIAGRLVGGTSGGSFDSDAEDGTLDGSGPGPVEMSYLSTARSGTVMVAEVELERALGALRGVEDATSAAGDGIKGNGVNVETVTEAVEIVRLVDKGAGRDCGKAQMILEYDGGECSNRFINAHVYCFPPRPKCAIAKHHHSYTASCHIFRPHQLFIPLLPPYPAKPIPLGTDVRLARLVPAPPGQLVPRARRRIDARASLCARASVPVLPARLQPLVLLVEGALVLCAALGVEGGALGAVGVDGALGEVVGAAAADYQEGPAVMDYTVVMGKYGIIDGADSDGSSEVKYKFFESFIGSLAEVGYGSKFWPWISRDSVTLAEVPSTVSCLGEIHYAAPFTGSELRQEPASPLPRTISRFFAHSSVTSARMASGSDSEYSARDVADDDFDLGQGGPPKKKARVAASAFSKSRALTAGARKARNANDEDELPFLDVSTMKLKPDHADRPIWIDPANHKIILESFSPLVKQAQVFLVAIAEPVSRPTFLHEYKYTEQSLLSAQAIGLQAPDIIKTLETFSKSALPEELKQWILETTKTFGKIKLLLKDNKYYIQSPDRDALQMLLNDSVIGKLRIQGTDLSSKEKAPSMAGLVIPGTKESGLDAKLQRAQAEDPTGQARRAEDDDDGVTDEDMMALMRAEDEDDDDEDLEQMHSFQIEQESVEKVKARCLEIKLPITEEYDFRADTINANLSIDLKPAARIRDYQEMALSKMFGNGRARSGIIVLPCGAGKTLVGITAACTVQKGVVILCTSAMSVEQWKNELLKWTNIDRDDIAVFTADSKGKFKNSTGVIISTYSMISERTKRSHDTQKMLEFLKGREWGLTLLDEVHVVPANMFRKVSEGIRTHSKLGLTATLLREDDKISDLNYLIGPKLYEANWMELAEQGHIARVQCAEVWCPMTSEFYTEYLRATAKKRLLYYTMNPRKFQACQFLIDYHEKRGDKIIVFSDNVYTLKRYARALDKFFIHGGTTQGERMTVLENFQHNPEVNTIFLSKVGDTSLDLPEATCLIQISSHYGSRRQEAQRLGRILRAKRRNDEGFNAFFYSLVSKDTDEMYFSSKRQAFLVDQGYAFKVITHLQGIESLPGLHFNTPQSRRELLQDVMLQAEMSNEIEHIDEDIFASSGRRAGPSGGKAASRPAARRTAGMLGELSGGQDMAYIEYNKGKNKDLKGKAQSNPFIKKLRRENEKRKAANAELSKPDADFDRPKRSW</sequence>
<dbReference type="PROSITE" id="PS51194">
    <property type="entry name" value="HELICASE_CTER"/>
    <property type="match status" value="1"/>
</dbReference>
<dbReference type="GO" id="GO:0000112">
    <property type="term" value="C:nucleotide-excision repair factor 3 complex"/>
    <property type="evidence" value="ECO:0007669"/>
    <property type="project" value="TreeGrafter"/>
</dbReference>
<evidence type="ECO:0000256" key="4">
    <source>
        <dbReference type="ARBA" id="ARBA00022763"/>
    </source>
</evidence>
<keyword evidence="9" id="KW-0234">DNA repair</keyword>
<dbReference type="Pfam" id="PF13625">
    <property type="entry name" value="Helicase_C_3"/>
    <property type="match status" value="1"/>
</dbReference>
<feature type="region of interest" description="Disordered" evidence="16">
    <location>
        <begin position="1537"/>
        <end position="1583"/>
    </location>
</feature>
<dbReference type="GO" id="GO:0009411">
    <property type="term" value="P:response to UV"/>
    <property type="evidence" value="ECO:0007669"/>
    <property type="project" value="UniProtKB-ARBA"/>
</dbReference>
<dbReference type="SUPFAM" id="SSF52540">
    <property type="entry name" value="P-loop containing nucleoside triphosphate hydrolases"/>
    <property type="match status" value="2"/>
</dbReference>
<protein>
    <recommendedName>
        <fullName evidence="13">DNA 3'-5' helicase</fullName>
        <ecNumber evidence="13">5.6.2.4</ecNumber>
    </recommendedName>
</protein>